<comment type="caution">
    <text evidence="2">The sequence shown here is derived from an EMBL/GenBank/DDBJ whole genome shotgun (WGS) entry which is preliminary data.</text>
</comment>
<reference evidence="2 3" key="1">
    <citation type="submission" date="2020-10" db="EMBL/GenBank/DDBJ databases">
        <authorList>
            <person name="Castelo-Branco R."/>
            <person name="Eusebio N."/>
            <person name="Adriana R."/>
            <person name="Vieira A."/>
            <person name="Brugerolle De Fraissinette N."/>
            <person name="Rezende De Castro R."/>
            <person name="Schneider M.P."/>
            <person name="Vasconcelos V."/>
            <person name="Leao P.N."/>
        </authorList>
    </citation>
    <scope>NUCLEOTIDE SEQUENCE [LARGE SCALE GENOMIC DNA]</scope>
    <source>
        <strain evidence="2 3">LEGE 06123</strain>
    </source>
</reference>
<keyword evidence="1" id="KW-1133">Transmembrane helix</keyword>
<gene>
    <name evidence="2" type="ORF">IQ230_02015</name>
</gene>
<evidence type="ECO:0000313" key="3">
    <source>
        <dbReference type="Proteomes" id="UP000651156"/>
    </source>
</evidence>
<evidence type="ECO:0000313" key="2">
    <source>
        <dbReference type="EMBL" id="MBE9189160.1"/>
    </source>
</evidence>
<protein>
    <submittedName>
        <fullName evidence="2">Uncharacterized protein</fullName>
    </submittedName>
</protein>
<feature type="transmembrane region" description="Helical" evidence="1">
    <location>
        <begin position="6"/>
        <end position="24"/>
    </location>
</feature>
<accession>A0ABR9UNG7</accession>
<name>A0ABR9UNG7_9CHRO</name>
<dbReference type="EMBL" id="JADEWN010000003">
    <property type="protein sequence ID" value="MBE9189160.1"/>
    <property type="molecule type" value="Genomic_DNA"/>
</dbReference>
<keyword evidence="3" id="KW-1185">Reference proteome</keyword>
<dbReference type="Proteomes" id="UP000651156">
    <property type="component" value="Unassembled WGS sequence"/>
</dbReference>
<dbReference type="RefSeq" id="WP_193930309.1">
    <property type="nucleotide sequence ID" value="NZ_CAWPMZ010000072.1"/>
</dbReference>
<sequence>MSLLDYLVVITILLTLFPLAITKMKSALVQEDIKTFSVWVFVTCFLAGLPFMVMTLATAT</sequence>
<proteinExistence type="predicted"/>
<keyword evidence="1" id="KW-0812">Transmembrane</keyword>
<keyword evidence="1" id="KW-0472">Membrane</keyword>
<feature type="transmembrane region" description="Helical" evidence="1">
    <location>
        <begin position="36"/>
        <end position="57"/>
    </location>
</feature>
<evidence type="ECO:0000256" key="1">
    <source>
        <dbReference type="SAM" id="Phobius"/>
    </source>
</evidence>
<organism evidence="2 3">
    <name type="scientific">Gloeocapsopsis crepidinum LEGE 06123</name>
    <dbReference type="NCBI Taxonomy" id="588587"/>
    <lineage>
        <taxon>Bacteria</taxon>
        <taxon>Bacillati</taxon>
        <taxon>Cyanobacteriota</taxon>
        <taxon>Cyanophyceae</taxon>
        <taxon>Oscillatoriophycideae</taxon>
        <taxon>Chroococcales</taxon>
        <taxon>Chroococcaceae</taxon>
        <taxon>Gloeocapsopsis</taxon>
    </lineage>
</organism>